<name>A0A5R9CWP4_9LACO</name>
<evidence type="ECO:0000313" key="4">
    <source>
        <dbReference type="Proteomes" id="UP000305100"/>
    </source>
</evidence>
<proteinExistence type="predicted"/>
<evidence type="ECO:0000256" key="1">
    <source>
        <dbReference type="SAM" id="Coils"/>
    </source>
</evidence>
<organism evidence="3 4">
    <name type="scientific">Lentilactobacillus parafarraginis</name>
    <dbReference type="NCBI Taxonomy" id="390842"/>
    <lineage>
        <taxon>Bacteria</taxon>
        <taxon>Bacillati</taxon>
        <taxon>Bacillota</taxon>
        <taxon>Bacilli</taxon>
        <taxon>Lactobacillales</taxon>
        <taxon>Lactobacillaceae</taxon>
        <taxon>Lentilactobacillus</taxon>
    </lineage>
</organism>
<gene>
    <name evidence="3" type="ORF">FEZ41_03625</name>
</gene>
<dbReference type="Gene3D" id="1.10.10.60">
    <property type="entry name" value="Homeodomain-like"/>
    <property type="match status" value="1"/>
</dbReference>
<dbReference type="AlphaFoldDB" id="A0A5R9CWP4"/>
<reference evidence="3 4" key="1">
    <citation type="submission" date="2019-05" db="EMBL/GenBank/DDBJ databases">
        <title>The metagenome of a microbial culture collection derived from dairy environment covers the genomic content of the human microbiome.</title>
        <authorList>
            <person name="Roder T."/>
            <person name="Wuthrich D."/>
            <person name="Sattari Z."/>
            <person name="Von Ah U."/>
            <person name="Bar C."/>
            <person name="Ronchi F."/>
            <person name="Macpherson A.J."/>
            <person name="Ganal-Vonarburg S.C."/>
            <person name="Bruggmann R."/>
            <person name="Vergeres G."/>
        </authorList>
    </citation>
    <scope>NUCLEOTIDE SEQUENCE [LARGE SCALE GENOMIC DNA]</scope>
    <source>
        <strain evidence="3 4">FAM 1079</strain>
    </source>
</reference>
<evidence type="ECO:0000256" key="2">
    <source>
        <dbReference type="SAM" id="MobiDB-lite"/>
    </source>
</evidence>
<dbReference type="Pfam" id="PF13384">
    <property type="entry name" value="HTH_23"/>
    <property type="match status" value="1"/>
</dbReference>
<evidence type="ECO:0000313" key="3">
    <source>
        <dbReference type="EMBL" id="TLQ20205.1"/>
    </source>
</evidence>
<feature type="coiled-coil region" evidence="1">
    <location>
        <begin position="90"/>
        <end position="138"/>
    </location>
</feature>
<dbReference type="Proteomes" id="UP000305100">
    <property type="component" value="Unassembled WGS sequence"/>
</dbReference>
<sequence length="205" mass="23545">MVIQLSEQEQGWTMKQIADELGVNKMRVYRTISRLNLTEAFKRGQTLYFNQDAKDAIEQAINPTSQSQETTRRPTQARSVSQDYVDNGLLQSLNDRVKDQQTQITNLTRLLDQSQRLQLVAEQRSQKMEQQITTLQQQLAAPSAVATLAPENQANGERQQLDPDYFDKAHRDQNPADSKDESTIIPKPEKQDGGFFKHFWQKPLL</sequence>
<protein>
    <submittedName>
        <fullName evidence="3">Helix-turn-helix domain-containing protein</fullName>
    </submittedName>
</protein>
<dbReference type="EMBL" id="VBSX01000006">
    <property type="protein sequence ID" value="TLQ20205.1"/>
    <property type="molecule type" value="Genomic_DNA"/>
</dbReference>
<comment type="caution">
    <text evidence="3">The sequence shown here is derived from an EMBL/GenBank/DDBJ whole genome shotgun (WGS) entry which is preliminary data.</text>
</comment>
<keyword evidence="1" id="KW-0175">Coiled coil</keyword>
<feature type="region of interest" description="Disordered" evidence="2">
    <location>
        <begin position="166"/>
        <end position="196"/>
    </location>
</feature>
<feature type="compositionally biased region" description="Basic and acidic residues" evidence="2">
    <location>
        <begin position="166"/>
        <end position="192"/>
    </location>
</feature>
<accession>A0A5R9CWP4</accession>
<dbReference type="OrthoDB" id="2317047at2"/>